<proteinExistence type="predicted"/>
<protein>
    <recommendedName>
        <fullName evidence="3">Phage tail protein</fullName>
    </recommendedName>
</protein>
<evidence type="ECO:0000313" key="2">
    <source>
        <dbReference type="Proteomes" id="UP000597038"/>
    </source>
</evidence>
<accession>A0ABS0QM89</accession>
<comment type="caution">
    <text evidence="1">The sequence shown here is derived from an EMBL/GenBank/DDBJ whole genome shotgun (WGS) entry which is preliminary data.</text>
</comment>
<name>A0ABS0QM89_9STAP</name>
<dbReference type="Proteomes" id="UP000597038">
    <property type="component" value="Unassembled WGS sequence"/>
</dbReference>
<organism evidence="1 2">
    <name type="scientific">Staphylococcus felis</name>
    <dbReference type="NCBI Taxonomy" id="46127"/>
    <lineage>
        <taxon>Bacteria</taxon>
        <taxon>Bacillati</taxon>
        <taxon>Bacillota</taxon>
        <taxon>Bacilli</taxon>
        <taxon>Bacillales</taxon>
        <taxon>Staphylococcaceae</taxon>
        <taxon>Staphylococcus</taxon>
    </lineage>
</organism>
<dbReference type="InterPro" id="IPR024410">
    <property type="entry name" value="Phage_TAC_12"/>
</dbReference>
<gene>
    <name evidence="1" type="ORF">I9026_01930</name>
</gene>
<dbReference type="EMBL" id="JAEDAQ010000002">
    <property type="protein sequence ID" value="MBH9580131.1"/>
    <property type="molecule type" value="Genomic_DNA"/>
</dbReference>
<sequence>MKITLKNKVYELDLDIGFAIALDEKYSLTQSLGGYTEIEFGVGVASIYPKLIGADLRGLVEFFEAGLKDVKTVSYNRKDIQRSVSDKAQEVGGFQKLGQLCVEELSKVGLYDHILNPEVPEPNQEVN</sequence>
<keyword evidence="2" id="KW-1185">Reference proteome</keyword>
<dbReference type="Pfam" id="PF12363">
    <property type="entry name" value="Phage_TAC_12"/>
    <property type="match status" value="1"/>
</dbReference>
<evidence type="ECO:0000313" key="1">
    <source>
        <dbReference type="EMBL" id="MBH9580131.1"/>
    </source>
</evidence>
<dbReference type="RefSeq" id="WP_181897483.1">
    <property type="nucleotide sequence ID" value="NZ_JAEDAQ010000002.1"/>
</dbReference>
<reference evidence="1 2" key="1">
    <citation type="submission" date="2020-12" db="EMBL/GenBank/DDBJ databases">
        <title>Genomic analysis of Staphylococcus felis from a cat with skin infection.</title>
        <authorList>
            <person name="Aslantas O."/>
            <person name="Keskin O."/>
            <person name="Buyukaltay K."/>
            <person name="Gullu Yucetepe A."/>
        </authorList>
    </citation>
    <scope>NUCLEOTIDE SEQUENCE [LARGE SCALE GENOMIC DNA]</scope>
    <source>
        <strain evidence="1 2">HARRANVET</strain>
    </source>
</reference>
<evidence type="ECO:0008006" key="3">
    <source>
        <dbReference type="Google" id="ProtNLM"/>
    </source>
</evidence>